<dbReference type="RefSeq" id="WP_073338920.1">
    <property type="nucleotide sequence ID" value="NZ_FQXM01000015.1"/>
</dbReference>
<dbReference type="AlphaFoldDB" id="A0A1M5W4Z7"/>
<sequence>MKNNNEYKFSKNKIALKIISLYFLFGVLWITLSDKVLDYLVKDVNTLNKLQTFKGIFFVILTCIALYFIIFYVIRSLVKRHNLLVKSEEFYSNLFNNGKLPFLIIDPDSGYIHKANNAALDFYKYSLDEITSLKLSQINMLPLKELTLKINDSLNEQQNFFEFKHKLSTGEIKDVEVFSGAINLSNKTYLYSLITDVTDRNLSKNKLRESDQKFNMFANYLEAGLFIKKLDGSYYYANKYVESIIGEKNLENKYFKDFMSNEETELTDYYDKKSLAEGKISYEQEFTDCNNNPRIFKCLKFPIYRTNEEPLIGGINFDVTDYKLAESKIKDLAFTDIITGLKNFNYLKENFNKIEDKNNLAIIFIKITNLLEPSEILGDAFEIKLIQDFAERLKFILKEKDSLIYFGKYEYIIMINPNTLEESIESFSRKIESLIISPFIVDNYEITLNCKIGININENNDIDLSTLISKARMAITKKTYLDSASIYYYTKELDAEVKKQFDLEYELSQAIYNDELSLAYQPIVNTLTEKTFKTEALLRWNNKSFGTVPPFEFIPIAEKSNLILSIGEWVLRNACLQINEWISQGIEPLIISVNISARQMEQNNFLNLIENILKETSVNPKFLEFEITESMAIKDTTNTYKILNFLHELGISISIDDFGTGYSSLSQIKKLPVDTLKIDRSFIKDINENLDSNTMVSAILSIAKNLNLRVVAEGVETLDQFEYLRKNNCDFIQGYLFSRPIFINDFNDFITKPTAFHKKVLKLKENIDKQEYFKYIQPFVENTNSNQISALGYYSLNGEGAFIESNRIFQDMLGYSWSELEGKPLQRFLSDSDVVSCTRKISSKTKNMNCIIQFKQKNNSPLWVEVDAEKFFNENNELVKIICLVKDLSLGYNLVKSNFEKRKLYELIFDKAPLAFIKWNTNFIVEEWNNYATKIFGYSLEEALGKNLLKLIIKDMDFKKALHVSNKLFTGIPISNKFYCKTKSGEEIFTEWYYELLYNDIGEVDGILSITKKIDNV</sequence>
<keyword evidence="6" id="KW-1185">Reference proteome</keyword>
<dbReference type="NCBIfam" id="TIGR00229">
    <property type="entry name" value="sensory_box"/>
    <property type="match status" value="3"/>
</dbReference>
<feature type="domain" description="GGDEF" evidence="4">
    <location>
        <begin position="358"/>
        <end position="491"/>
    </location>
</feature>
<feature type="transmembrane region" description="Helical" evidence="1">
    <location>
        <begin position="52"/>
        <end position="74"/>
    </location>
</feature>
<dbReference type="InterPro" id="IPR001633">
    <property type="entry name" value="EAL_dom"/>
</dbReference>
<feature type="domain" description="PAS" evidence="2">
    <location>
        <begin position="901"/>
        <end position="949"/>
    </location>
</feature>
<dbReference type="Pfam" id="PF00563">
    <property type="entry name" value="EAL"/>
    <property type="match status" value="1"/>
</dbReference>
<dbReference type="Proteomes" id="UP000184447">
    <property type="component" value="Unassembled WGS sequence"/>
</dbReference>
<keyword evidence="1" id="KW-1133">Transmembrane helix</keyword>
<evidence type="ECO:0000313" key="5">
    <source>
        <dbReference type="EMBL" id="SHH82518.1"/>
    </source>
</evidence>
<dbReference type="Gene3D" id="3.20.20.450">
    <property type="entry name" value="EAL domain"/>
    <property type="match status" value="1"/>
</dbReference>
<dbReference type="STRING" id="1121316.SAMN02745207_02669"/>
<proteinExistence type="predicted"/>
<organism evidence="5 6">
    <name type="scientific">Clostridium grantii DSM 8605</name>
    <dbReference type="NCBI Taxonomy" id="1121316"/>
    <lineage>
        <taxon>Bacteria</taxon>
        <taxon>Bacillati</taxon>
        <taxon>Bacillota</taxon>
        <taxon>Clostridia</taxon>
        <taxon>Eubacteriales</taxon>
        <taxon>Clostridiaceae</taxon>
        <taxon>Clostridium</taxon>
    </lineage>
</organism>
<feature type="domain" description="EAL" evidence="3">
    <location>
        <begin position="500"/>
        <end position="754"/>
    </location>
</feature>
<dbReference type="Pfam" id="PF00990">
    <property type="entry name" value="GGDEF"/>
    <property type="match status" value="1"/>
</dbReference>
<dbReference type="Pfam" id="PF00989">
    <property type="entry name" value="PAS"/>
    <property type="match status" value="1"/>
</dbReference>
<dbReference type="SMART" id="SM00052">
    <property type="entry name" value="EAL"/>
    <property type="match status" value="1"/>
</dbReference>
<dbReference type="OrthoDB" id="9762141at2"/>
<protein>
    <submittedName>
        <fullName evidence="5">PAS domain S-box-containing protein</fullName>
    </submittedName>
</protein>
<dbReference type="CDD" id="cd00130">
    <property type="entry name" value="PAS"/>
    <property type="match status" value="2"/>
</dbReference>
<dbReference type="SUPFAM" id="SSF55785">
    <property type="entry name" value="PYP-like sensor domain (PAS domain)"/>
    <property type="match status" value="4"/>
</dbReference>
<dbReference type="InterPro" id="IPR052155">
    <property type="entry name" value="Biofilm_reg_signaling"/>
</dbReference>
<dbReference type="InterPro" id="IPR013767">
    <property type="entry name" value="PAS_fold"/>
</dbReference>
<dbReference type="InterPro" id="IPR035965">
    <property type="entry name" value="PAS-like_dom_sf"/>
</dbReference>
<dbReference type="EMBL" id="FQXM01000015">
    <property type="protein sequence ID" value="SHH82518.1"/>
    <property type="molecule type" value="Genomic_DNA"/>
</dbReference>
<evidence type="ECO:0000259" key="3">
    <source>
        <dbReference type="PROSITE" id="PS50883"/>
    </source>
</evidence>
<dbReference type="PROSITE" id="PS50887">
    <property type="entry name" value="GGDEF"/>
    <property type="match status" value="1"/>
</dbReference>
<dbReference type="InterPro" id="IPR043128">
    <property type="entry name" value="Rev_trsase/Diguanyl_cyclase"/>
</dbReference>
<evidence type="ECO:0000313" key="6">
    <source>
        <dbReference type="Proteomes" id="UP000184447"/>
    </source>
</evidence>
<feature type="transmembrane region" description="Helical" evidence="1">
    <location>
        <begin position="14"/>
        <end position="32"/>
    </location>
</feature>
<dbReference type="SMART" id="SM00267">
    <property type="entry name" value="GGDEF"/>
    <property type="match status" value="1"/>
</dbReference>
<dbReference type="Gene3D" id="3.30.70.270">
    <property type="match status" value="1"/>
</dbReference>
<dbReference type="InterPro" id="IPR035919">
    <property type="entry name" value="EAL_sf"/>
</dbReference>
<dbReference type="CDD" id="cd01948">
    <property type="entry name" value="EAL"/>
    <property type="match status" value="1"/>
</dbReference>
<dbReference type="GO" id="GO:0006355">
    <property type="term" value="P:regulation of DNA-templated transcription"/>
    <property type="evidence" value="ECO:0007669"/>
    <property type="project" value="InterPro"/>
</dbReference>
<accession>A0A1M5W4Z7</accession>
<gene>
    <name evidence="5" type="ORF">SAMN02745207_02669</name>
</gene>
<evidence type="ECO:0000259" key="2">
    <source>
        <dbReference type="PROSITE" id="PS50112"/>
    </source>
</evidence>
<dbReference type="PANTHER" id="PTHR44757">
    <property type="entry name" value="DIGUANYLATE CYCLASE DGCP"/>
    <property type="match status" value="1"/>
</dbReference>
<dbReference type="SUPFAM" id="SSF141868">
    <property type="entry name" value="EAL domain-like"/>
    <property type="match status" value="1"/>
</dbReference>
<keyword evidence="1" id="KW-0812">Transmembrane</keyword>
<name>A0A1M5W4Z7_9CLOT</name>
<evidence type="ECO:0000256" key="1">
    <source>
        <dbReference type="SAM" id="Phobius"/>
    </source>
</evidence>
<dbReference type="InterPro" id="IPR000160">
    <property type="entry name" value="GGDEF_dom"/>
</dbReference>
<dbReference type="InterPro" id="IPR000014">
    <property type="entry name" value="PAS"/>
</dbReference>
<dbReference type="PROSITE" id="PS50112">
    <property type="entry name" value="PAS"/>
    <property type="match status" value="1"/>
</dbReference>
<dbReference type="SUPFAM" id="SSF55073">
    <property type="entry name" value="Nucleotide cyclase"/>
    <property type="match status" value="1"/>
</dbReference>
<dbReference type="SMART" id="SM00091">
    <property type="entry name" value="PAS"/>
    <property type="match status" value="4"/>
</dbReference>
<dbReference type="InterPro" id="IPR029787">
    <property type="entry name" value="Nucleotide_cyclase"/>
</dbReference>
<dbReference type="PROSITE" id="PS50883">
    <property type="entry name" value="EAL"/>
    <property type="match status" value="1"/>
</dbReference>
<dbReference type="Pfam" id="PF13426">
    <property type="entry name" value="PAS_9"/>
    <property type="match status" value="3"/>
</dbReference>
<reference evidence="5 6" key="1">
    <citation type="submission" date="2016-11" db="EMBL/GenBank/DDBJ databases">
        <authorList>
            <person name="Jaros S."/>
            <person name="Januszkiewicz K."/>
            <person name="Wedrychowicz H."/>
        </authorList>
    </citation>
    <scope>NUCLEOTIDE SEQUENCE [LARGE SCALE GENOMIC DNA]</scope>
    <source>
        <strain evidence="5 6">DSM 8605</strain>
    </source>
</reference>
<dbReference type="PANTHER" id="PTHR44757:SF2">
    <property type="entry name" value="BIOFILM ARCHITECTURE MAINTENANCE PROTEIN MBAA"/>
    <property type="match status" value="1"/>
</dbReference>
<dbReference type="Gene3D" id="3.30.450.20">
    <property type="entry name" value="PAS domain"/>
    <property type="match status" value="4"/>
</dbReference>
<evidence type="ECO:0000259" key="4">
    <source>
        <dbReference type="PROSITE" id="PS50887"/>
    </source>
</evidence>
<keyword evidence="1" id="KW-0472">Membrane</keyword>